<reference evidence="1" key="1">
    <citation type="journal article" date="2014" name="Front. Microbiol.">
        <title>High frequency of phylogenetically diverse reductive dehalogenase-homologous genes in deep subseafloor sedimentary metagenomes.</title>
        <authorList>
            <person name="Kawai M."/>
            <person name="Futagami T."/>
            <person name="Toyoda A."/>
            <person name="Takaki Y."/>
            <person name="Nishi S."/>
            <person name="Hori S."/>
            <person name="Arai W."/>
            <person name="Tsubouchi T."/>
            <person name="Morono Y."/>
            <person name="Uchiyama I."/>
            <person name="Ito T."/>
            <person name="Fujiyama A."/>
            <person name="Inagaki F."/>
            <person name="Takami H."/>
        </authorList>
    </citation>
    <scope>NUCLEOTIDE SEQUENCE</scope>
    <source>
        <strain evidence="1">Expedition CK06-06</strain>
    </source>
</reference>
<sequence length="73" mass="8788">GMNTQARCGMAKTYCGKCKYYKVKLICKHPENVRHTTVESHIGFEKKKEYLKKPREINRNNDCPWFKCSYWRL</sequence>
<organism evidence="1">
    <name type="scientific">marine sediment metagenome</name>
    <dbReference type="NCBI Taxonomy" id="412755"/>
    <lineage>
        <taxon>unclassified sequences</taxon>
        <taxon>metagenomes</taxon>
        <taxon>ecological metagenomes</taxon>
    </lineage>
</organism>
<gene>
    <name evidence="1" type="ORF">S12H4_29690</name>
</gene>
<comment type="caution">
    <text evidence="1">The sequence shown here is derived from an EMBL/GenBank/DDBJ whole genome shotgun (WGS) entry which is preliminary data.</text>
</comment>
<accession>X1V432</accession>
<dbReference type="AlphaFoldDB" id="X1V432"/>
<evidence type="ECO:0000313" key="1">
    <source>
        <dbReference type="EMBL" id="GAI99399.1"/>
    </source>
</evidence>
<proteinExistence type="predicted"/>
<name>X1V432_9ZZZZ</name>
<protein>
    <submittedName>
        <fullName evidence="1">Uncharacterized protein</fullName>
    </submittedName>
</protein>
<feature type="non-terminal residue" evidence="1">
    <location>
        <position position="1"/>
    </location>
</feature>
<dbReference type="EMBL" id="BARW01017148">
    <property type="protein sequence ID" value="GAI99399.1"/>
    <property type="molecule type" value="Genomic_DNA"/>
</dbReference>